<dbReference type="InterPro" id="IPR033438">
    <property type="entry name" value="MOLO1"/>
</dbReference>
<keyword evidence="4" id="KW-1185">Reference proteome</keyword>
<protein>
    <submittedName>
        <fullName evidence="3">Uncharacterized protein</fullName>
    </submittedName>
</protein>
<evidence type="ECO:0000313" key="3">
    <source>
        <dbReference type="EMBL" id="GMS80899.1"/>
    </source>
</evidence>
<dbReference type="AlphaFoldDB" id="A0AAV5SDH6"/>
<feature type="non-terminal residue" evidence="3">
    <location>
        <position position="1"/>
    </location>
</feature>
<accession>A0AAV5SDH6</accession>
<keyword evidence="1" id="KW-0812">Transmembrane</keyword>
<feature type="chain" id="PRO_5044011514" evidence="2">
    <location>
        <begin position="18"/>
        <end position="285"/>
    </location>
</feature>
<reference evidence="3" key="1">
    <citation type="submission" date="2023-10" db="EMBL/GenBank/DDBJ databases">
        <title>Genome assembly of Pristionchus species.</title>
        <authorList>
            <person name="Yoshida K."/>
            <person name="Sommer R.J."/>
        </authorList>
    </citation>
    <scope>NUCLEOTIDE SEQUENCE</scope>
    <source>
        <strain evidence="3">RS0144</strain>
    </source>
</reference>
<gene>
    <name evidence="3" type="ORF">PENTCL1PPCAC_3074</name>
</gene>
<proteinExistence type="predicted"/>
<keyword evidence="2" id="KW-0732">Signal</keyword>
<organism evidence="3 4">
    <name type="scientific">Pristionchus entomophagus</name>
    <dbReference type="NCBI Taxonomy" id="358040"/>
    <lineage>
        <taxon>Eukaryota</taxon>
        <taxon>Metazoa</taxon>
        <taxon>Ecdysozoa</taxon>
        <taxon>Nematoda</taxon>
        <taxon>Chromadorea</taxon>
        <taxon>Rhabditida</taxon>
        <taxon>Rhabditina</taxon>
        <taxon>Diplogasteromorpha</taxon>
        <taxon>Diplogasteroidea</taxon>
        <taxon>Neodiplogasteridae</taxon>
        <taxon>Pristionchus</taxon>
    </lineage>
</organism>
<evidence type="ECO:0000256" key="2">
    <source>
        <dbReference type="SAM" id="SignalP"/>
    </source>
</evidence>
<feature type="signal peptide" evidence="2">
    <location>
        <begin position="1"/>
        <end position="17"/>
    </location>
</feature>
<dbReference type="GO" id="GO:0005892">
    <property type="term" value="C:acetylcholine-gated channel complex"/>
    <property type="evidence" value="ECO:0007669"/>
    <property type="project" value="InterPro"/>
</dbReference>
<dbReference type="EMBL" id="BTSX01000001">
    <property type="protein sequence ID" value="GMS80899.1"/>
    <property type="molecule type" value="Genomic_DNA"/>
</dbReference>
<dbReference type="PANTHER" id="PTHR33748:SF5">
    <property type="entry name" value="GROUND-LIKE DOMAIN-CONTAINING PROTEIN"/>
    <property type="match status" value="1"/>
</dbReference>
<keyword evidence="1" id="KW-0472">Membrane</keyword>
<keyword evidence="1" id="KW-1133">Transmembrane helix</keyword>
<evidence type="ECO:0000313" key="4">
    <source>
        <dbReference type="Proteomes" id="UP001432027"/>
    </source>
</evidence>
<feature type="transmembrane region" description="Helical" evidence="1">
    <location>
        <begin position="241"/>
        <end position="266"/>
    </location>
</feature>
<sequence length="285" mass="31143">RMLLFLSFLSTSLLVAADIGNGAVPFTGPPQRPGSTPTPGPNGWATYTPQTYPDSITDYTQCQMPGESFLCDPNRILDGNVTEGHQQLDHALNTIRSSTQCACTSADANYGTCKGEGGYTVSLALVDKITLDANQDNKVDRMNAAMKFANSLRNLQDRGQCEDDILIFLSRQDQVMWTSTGPIAERALTAELINEVTLNAETYFVKGQYTAGLSYTLEKYGQVLRGEQVDLTPPSGWMWPFPLWAVITIGVVLGLVAIALIGLAIWGCTRCCCQEKDQYTMGTRM</sequence>
<name>A0AAV5SDH6_9BILA</name>
<dbReference type="PANTHER" id="PTHR33748">
    <property type="entry name" value="PROTEIN CBG04600"/>
    <property type="match status" value="1"/>
</dbReference>
<dbReference type="Gene3D" id="3.10.310.50">
    <property type="match status" value="1"/>
</dbReference>
<dbReference type="Proteomes" id="UP001432027">
    <property type="component" value="Unassembled WGS sequence"/>
</dbReference>
<comment type="caution">
    <text evidence="3">The sequence shown here is derived from an EMBL/GenBank/DDBJ whole genome shotgun (WGS) entry which is preliminary data.</text>
</comment>
<dbReference type="Pfam" id="PF17175">
    <property type="entry name" value="MOLO1"/>
    <property type="match status" value="1"/>
</dbReference>
<evidence type="ECO:0000256" key="1">
    <source>
        <dbReference type="SAM" id="Phobius"/>
    </source>
</evidence>